<dbReference type="EMBL" id="JAOCKX010000040">
    <property type="protein sequence ID" value="MDH2133722.1"/>
    <property type="molecule type" value="Genomic_DNA"/>
</dbReference>
<dbReference type="PATRIC" id="fig|13690.10.peg.3058"/>
<reference evidence="2 5" key="1">
    <citation type="submission" date="2014-03" db="EMBL/GenBank/DDBJ databases">
        <title>Genome sequence of Sphingobium yanoikuyae B1.</title>
        <authorList>
            <person name="Gan H.M."/>
            <person name="Gan H.Y."/>
            <person name="Savka M.A."/>
        </authorList>
    </citation>
    <scope>NUCLEOTIDE SEQUENCE [LARGE SCALE GENOMIC DNA]</scope>
    <source>
        <strain evidence="2 5">B1</strain>
    </source>
</reference>
<name>A0A084EJK1_SPHYA</name>
<dbReference type="EMBL" id="CP060122">
    <property type="protein sequence ID" value="QNG44008.1"/>
    <property type="molecule type" value="Genomic_DNA"/>
</dbReference>
<dbReference type="Proteomes" id="UP000515377">
    <property type="component" value="Chromosome"/>
</dbReference>
<dbReference type="Proteomes" id="UP001162318">
    <property type="component" value="Unassembled WGS sequence"/>
</dbReference>
<proteinExistence type="predicted"/>
<dbReference type="AlphaFoldDB" id="A0A084EJK1"/>
<gene>
    <name evidence="2" type="ORF">CP98_02982</name>
    <name evidence="4" type="ORF">H3V42_19145</name>
    <name evidence="3" type="ORF">N5J77_21540</name>
</gene>
<feature type="region of interest" description="Disordered" evidence="1">
    <location>
        <begin position="1"/>
        <end position="22"/>
    </location>
</feature>
<evidence type="ECO:0000256" key="1">
    <source>
        <dbReference type="SAM" id="MobiDB-lite"/>
    </source>
</evidence>
<sequence length="50" mass="5848">MTHKQARVRQQRQDQTPQIHIPHSSWSRVERNRSAEAVLAPGDFWARLGL</sequence>
<protein>
    <submittedName>
        <fullName evidence="2">Uncharacterized protein</fullName>
    </submittedName>
</protein>
<dbReference type="Proteomes" id="UP000028534">
    <property type="component" value="Unassembled WGS sequence"/>
</dbReference>
<feature type="compositionally biased region" description="Basic residues" evidence="1">
    <location>
        <begin position="1"/>
        <end position="10"/>
    </location>
</feature>
<accession>A0A084EJK1</accession>
<evidence type="ECO:0000313" key="2">
    <source>
        <dbReference type="EMBL" id="KEZ18143.1"/>
    </source>
</evidence>
<reference evidence="4 6" key="2">
    <citation type="submission" date="2020-07" db="EMBL/GenBank/DDBJ databases">
        <title>Whole genome sequence of Sphingobium yanoikuyae A3.</title>
        <authorList>
            <person name="Han S.-S."/>
        </authorList>
    </citation>
    <scope>NUCLEOTIDE SEQUENCE [LARGE SCALE GENOMIC DNA]</scope>
    <source>
        <strain evidence="4 6">A3</strain>
    </source>
</reference>
<evidence type="ECO:0000313" key="6">
    <source>
        <dbReference type="Proteomes" id="UP000515377"/>
    </source>
</evidence>
<dbReference type="RefSeq" id="WP_010338958.1">
    <property type="nucleotide sequence ID" value="NZ_CAIGKD010000005.1"/>
</dbReference>
<evidence type="ECO:0000313" key="5">
    <source>
        <dbReference type="Proteomes" id="UP000028534"/>
    </source>
</evidence>
<evidence type="ECO:0000313" key="4">
    <source>
        <dbReference type="EMBL" id="QNG44008.1"/>
    </source>
</evidence>
<evidence type="ECO:0000313" key="3">
    <source>
        <dbReference type="EMBL" id="MDH2133722.1"/>
    </source>
</evidence>
<organism evidence="2 5">
    <name type="scientific">Sphingobium yanoikuyae</name>
    <name type="common">Sphingomonas yanoikuyae</name>
    <dbReference type="NCBI Taxonomy" id="13690"/>
    <lineage>
        <taxon>Bacteria</taxon>
        <taxon>Pseudomonadati</taxon>
        <taxon>Pseudomonadota</taxon>
        <taxon>Alphaproteobacteria</taxon>
        <taxon>Sphingomonadales</taxon>
        <taxon>Sphingomonadaceae</taxon>
        <taxon>Sphingobium</taxon>
    </lineage>
</organism>
<dbReference type="EMBL" id="JGVR01000018">
    <property type="protein sequence ID" value="KEZ18143.1"/>
    <property type="molecule type" value="Genomic_DNA"/>
</dbReference>
<reference evidence="3" key="3">
    <citation type="submission" date="2022-09" db="EMBL/GenBank/DDBJ databases">
        <title>Intensive care unit water sources are persistently colonized with multi-drug resistant bacteria and are the site of extensive horizontal gene transfer of antibiotic resistance genes.</title>
        <authorList>
            <person name="Diorio-Toth L."/>
        </authorList>
    </citation>
    <scope>NUCLEOTIDE SEQUENCE</scope>
    <source>
        <strain evidence="3">GD03659</strain>
    </source>
</reference>